<reference evidence="1" key="1">
    <citation type="submission" date="2019-12" db="EMBL/GenBank/DDBJ databases">
        <title>Novel species isolated from a subtropical stream in China.</title>
        <authorList>
            <person name="Lu H."/>
        </authorList>
    </citation>
    <scope>NUCLEOTIDE SEQUENCE [LARGE SCALE GENOMIC DNA]</scope>
    <source>
        <strain evidence="1">FT81W</strain>
    </source>
</reference>
<proteinExistence type="predicted"/>
<dbReference type="EMBL" id="WWCX01000001">
    <property type="protein sequence ID" value="MYM92647.1"/>
    <property type="molecule type" value="Genomic_DNA"/>
</dbReference>
<dbReference type="RefSeq" id="WP_161081906.1">
    <property type="nucleotide sequence ID" value="NZ_WWCX01000001.1"/>
</dbReference>
<dbReference type="Proteomes" id="UP000447355">
    <property type="component" value="Unassembled WGS sequence"/>
</dbReference>
<gene>
    <name evidence="1" type="ORF">GTP90_02090</name>
</gene>
<comment type="caution">
    <text evidence="1">The sequence shown here is derived from an EMBL/GenBank/DDBJ whole genome shotgun (WGS) entry which is preliminary data.</text>
</comment>
<protein>
    <submittedName>
        <fullName evidence="1">Uncharacterized protein</fullName>
    </submittedName>
</protein>
<dbReference type="AlphaFoldDB" id="A0A845GIR3"/>
<evidence type="ECO:0000313" key="1">
    <source>
        <dbReference type="EMBL" id="MYM92647.1"/>
    </source>
</evidence>
<accession>A0A845GIR3</accession>
<sequence length="146" mass="16599">MHNEKLTVQSTDINSSQEWASDPNMIEVYITQSFLDKAEKCVGFMKENGVDKVTIWWAFGYELFENVNGVDEGDLKGQEIVKGENDEEYVTFDPEYCLEGCHAEIYQDGDIKALFPFKHTSESLWCGIGALNDLKARMATRLVEEA</sequence>
<name>A0A845GIR3_9BURK</name>
<evidence type="ECO:0000313" key="2">
    <source>
        <dbReference type="Proteomes" id="UP000447355"/>
    </source>
</evidence>
<organism evidence="1 2">
    <name type="scientific">Duganella vulcania</name>
    <dbReference type="NCBI Taxonomy" id="2692166"/>
    <lineage>
        <taxon>Bacteria</taxon>
        <taxon>Pseudomonadati</taxon>
        <taxon>Pseudomonadota</taxon>
        <taxon>Betaproteobacteria</taxon>
        <taxon>Burkholderiales</taxon>
        <taxon>Oxalobacteraceae</taxon>
        <taxon>Telluria group</taxon>
        <taxon>Duganella</taxon>
    </lineage>
</organism>